<dbReference type="InterPro" id="IPR021344">
    <property type="entry name" value="DUF2970"/>
</dbReference>
<organism evidence="3 4">
    <name type="scientific">Paracidovorax konjaci</name>
    <dbReference type="NCBI Taxonomy" id="32040"/>
    <lineage>
        <taxon>Bacteria</taxon>
        <taxon>Pseudomonadati</taxon>
        <taxon>Pseudomonadota</taxon>
        <taxon>Betaproteobacteria</taxon>
        <taxon>Burkholderiales</taxon>
        <taxon>Comamonadaceae</taxon>
        <taxon>Paracidovorax</taxon>
    </lineage>
</organism>
<feature type="transmembrane region" description="Helical" evidence="2">
    <location>
        <begin position="56"/>
        <end position="80"/>
    </location>
</feature>
<evidence type="ECO:0000256" key="2">
    <source>
        <dbReference type="SAM" id="Phobius"/>
    </source>
</evidence>
<keyword evidence="2" id="KW-1133">Transmembrane helix</keyword>
<keyword evidence="4" id="KW-1185">Reference proteome</keyword>
<evidence type="ECO:0000313" key="4">
    <source>
        <dbReference type="Proteomes" id="UP000199517"/>
    </source>
</evidence>
<dbReference type="OrthoDB" id="8657357at2"/>
<accession>A0A1I1SII4</accession>
<name>A0A1I1SII4_9BURK</name>
<protein>
    <recommendedName>
        <fullName evidence="5">DUF2970 domain-containing protein</fullName>
    </recommendedName>
</protein>
<dbReference type="Pfam" id="PF11174">
    <property type="entry name" value="DUF2970"/>
    <property type="match status" value="1"/>
</dbReference>
<evidence type="ECO:0000313" key="3">
    <source>
        <dbReference type="EMBL" id="SFD46122.1"/>
    </source>
</evidence>
<dbReference type="Proteomes" id="UP000199517">
    <property type="component" value="Unassembled WGS sequence"/>
</dbReference>
<sequence>MTGSRHDASPPPRAAAPAPHARKGSLWRTVRAVGWSLLGIRKGAEYQQDMERINPLHIIAVGLIAIALIVGGLIALVNWVV</sequence>
<dbReference type="STRING" id="32040.SAMN04489710_102234"/>
<evidence type="ECO:0008006" key="5">
    <source>
        <dbReference type="Google" id="ProtNLM"/>
    </source>
</evidence>
<keyword evidence="2" id="KW-0472">Membrane</keyword>
<dbReference type="EMBL" id="FOMQ01000002">
    <property type="protein sequence ID" value="SFD46122.1"/>
    <property type="molecule type" value="Genomic_DNA"/>
</dbReference>
<keyword evidence="2" id="KW-0812">Transmembrane</keyword>
<feature type="region of interest" description="Disordered" evidence="1">
    <location>
        <begin position="1"/>
        <end position="24"/>
    </location>
</feature>
<proteinExistence type="predicted"/>
<reference evidence="4" key="1">
    <citation type="submission" date="2016-10" db="EMBL/GenBank/DDBJ databases">
        <authorList>
            <person name="Varghese N."/>
            <person name="Submissions S."/>
        </authorList>
    </citation>
    <scope>NUCLEOTIDE SEQUENCE [LARGE SCALE GENOMIC DNA]</scope>
    <source>
        <strain evidence="4">DSM 7481</strain>
    </source>
</reference>
<dbReference type="AlphaFoldDB" id="A0A1I1SII4"/>
<evidence type="ECO:0000256" key="1">
    <source>
        <dbReference type="SAM" id="MobiDB-lite"/>
    </source>
</evidence>
<dbReference type="RefSeq" id="WP_092949958.1">
    <property type="nucleotide sequence ID" value="NZ_FOMQ01000002.1"/>
</dbReference>
<gene>
    <name evidence="3" type="ORF">SAMN04489710_102234</name>
</gene>